<proteinExistence type="predicted"/>
<reference evidence="2 3" key="1">
    <citation type="submission" date="2019-07" db="EMBL/GenBank/DDBJ databases">
        <title>Whole genome shotgun sequence of Rhizobium naphthalenivorans NBRC 107585.</title>
        <authorList>
            <person name="Hosoyama A."/>
            <person name="Uohara A."/>
            <person name="Ohji S."/>
            <person name="Ichikawa N."/>
        </authorList>
    </citation>
    <scope>NUCLEOTIDE SEQUENCE [LARGE SCALE GENOMIC DNA]</scope>
    <source>
        <strain evidence="2 3">NBRC 107585</strain>
    </source>
</reference>
<dbReference type="AlphaFoldDB" id="A0A512HNF4"/>
<accession>A0A512HNF4</accession>
<keyword evidence="3" id="KW-1185">Reference proteome</keyword>
<protein>
    <submittedName>
        <fullName evidence="2">Uncharacterized protein</fullName>
    </submittedName>
</protein>
<sequence>MAEERNQTLDAALALDDGLMHVRPKPVIDNSSGVSGIPEDVTEVPDDRDTSAQRTAHARKAEA</sequence>
<evidence type="ECO:0000313" key="2">
    <source>
        <dbReference type="EMBL" id="GEO86959.1"/>
    </source>
</evidence>
<name>A0A512HNF4_9HYPH</name>
<feature type="region of interest" description="Disordered" evidence="1">
    <location>
        <begin position="24"/>
        <end position="63"/>
    </location>
</feature>
<evidence type="ECO:0000256" key="1">
    <source>
        <dbReference type="SAM" id="MobiDB-lite"/>
    </source>
</evidence>
<evidence type="ECO:0000313" key="3">
    <source>
        <dbReference type="Proteomes" id="UP000321717"/>
    </source>
</evidence>
<organism evidence="2 3">
    <name type="scientific">Ciceribacter naphthalenivorans</name>
    <dbReference type="NCBI Taxonomy" id="1118451"/>
    <lineage>
        <taxon>Bacteria</taxon>
        <taxon>Pseudomonadati</taxon>
        <taxon>Pseudomonadota</taxon>
        <taxon>Alphaproteobacteria</taxon>
        <taxon>Hyphomicrobiales</taxon>
        <taxon>Rhizobiaceae</taxon>
        <taxon>Ciceribacter</taxon>
    </lineage>
</organism>
<comment type="caution">
    <text evidence="2">The sequence shown here is derived from an EMBL/GenBank/DDBJ whole genome shotgun (WGS) entry which is preliminary data.</text>
</comment>
<dbReference type="Proteomes" id="UP000321717">
    <property type="component" value="Unassembled WGS sequence"/>
</dbReference>
<dbReference type="RefSeq" id="WP_147181824.1">
    <property type="nucleotide sequence ID" value="NZ_BJZP01000027.1"/>
</dbReference>
<dbReference type="EMBL" id="BJZP01000027">
    <property type="protein sequence ID" value="GEO86959.1"/>
    <property type="molecule type" value="Genomic_DNA"/>
</dbReference>
<gene>
    <name evidence="2" type="ORF">RNA01_38910</name>
</gene>